<name>A0A4Y6UPG1_SACBS</name>
<dbReference type="Gene3D" id="3.30.2310.40">
    <property type="match status" value="1"/>
</dbReference>
<dbReference type="Proteomes" id="UP000316968">
    <property type="component" value="Chromosome"/>
</dbReference>
<keyword evidence="2" id="KW-1185">Reference proteome</keyword>
<dbReference type="InterPro" id="IPR038493">
    <property type="entry name" value="MqsR_sf"/>
</dbReference>
<dbReference type="OrthoDB" id="2301807at2"/>
<dbReference type="KEGG" id="saca:FFV09_00915"/>
<evidence type="ECO:0000313" key="2">
    <source>
        <dbReference type="Proteomes" id="UP000316968"/>
    </source>
</evidence>
<gene>
    <name evidence="1" type="ORF">FFV09_00915</name>
</gene>
<dbReference type="AlphaFoldDB" id="A0A4Y6UPG1"/>
<proteinExistence type="predicted"/>
<organism evidence="1 2">
    <name type="scientific">Saccharibacillus brassicae</name>
    <dbReference type="NCBI Taxonomy" id="2583377"/>
    <lineage>
        <taxon>Bacteria</taxon>
        <taxon>Bacillati</taxon>
        <taxon>Bacillota</taxon>
        <taxon>Bacilli</taxon>
        <taxon>Bacillales</taxon>
        <taxon>Paenibacillaceae</taxon>
        <taxon>Saccharibacillus</taxon>
    </lineage>
</organism>
<protein>
    <submittedName>
        <fullName evidence="1">Type II toxin-antitoxin system MqsR family toxin</fullName>
    </submittedName>
</protein>
<evidence type="ECO:0000313" key="1">
    <source>
        <dbReference type="EMBL" id="QDH19539.1"/>
    </source>
</evidence>
<accession>A0A4Y6UPG1</accession>
<sequence length="108" mass="12595">MTTEEFLRQAKKLIANKKTYFSQRRDYDTAQALLDLGIVHRSLAWREILRLVPSDQYKPPELDHNGSNNLVFFFRKEINGVSAYIKLSIDQNLCMCISFHPEGYTTKP</sequence>
<dbReference type="RefSeq" id="WP_141445928.1">
    <property type="nucleotide sequence ID" value="NZ_CP041217.1"/>
</dbReference>
<dbReference type="EMBL" id="CP041217">
    <property type="protein sequence ID" value="QDH19539.1"/>
    <property type="molecule type" value="Genomic_DNA"/>
</dbReference>
<reference evidence="1 2" key="1">
    <citation type="submission" date="2019-06" db="EMBL/GenBank/DDBJ databases">
        <title>Saccharibacillus brassicae sp. nov., an endophytic bacterium isolated from Chinese cabbage seeds (Brassica pekinensis).</title>
        <authorList>
            <person name="Jiang L."/>
            <person name="Lee J."/>
            <person name="Kim S.W."/>
        </authorList>
    </citation>
    <scope>NUCLEOTIDE SEQUENCE [LARGE SCALE GENOMIC DNA]</scope>
    <source>
        <strain evidence="2">KCTC 43072 / ATSA2</strain>
    </source>
</reference>